<dbReference type="Proteomes" id="UP000533476">
    <property type="component" value="Unassembled WGS sequence"/>
</dbReference>
<dbReference type="AlphaFoldDB" id="A0A7Y0L1T4"/>
<name>A0A7Y0L1T4_9FIRM</name>
<gene>
    <name evidence="1" type="ORF">HIJ39_05100</name>
</gene>
<reference evidence="1 2" key="1">
    <citation type="submission" date="2020-04" db="EMBL/GenBank/DDBJ databases">
        <authorList>
            <person name="Zhang R."/>
            <person name="Schippers A."/>
        </authorList>
    </citation>
    <scope>NUCLEOTIDE SEQUENCE [LARGE SCALE GENOMIC DNA]</scope>
    <source>
        <strain evidence="1 2">DSM 109850</strain>
    </source>
</reference>
<evidence type="ECO:0000313" key="1">
    <source>
        <dbReference type="EMBL" id="NMP21732.1"/>
    </source>
</evidence>
<keyword evidence="2" id="KW-1185">Reference proteome</keyword>
<proteinExistence type="predicted"/>
<comment type="caution">
    <text evidence="1">The sequence shown here is derived from an EMBL/GenBank/DDBJ whole genome shotgun (WGS) entry which is preliminary data.</text>
</comment>
<protein>
    <submittedName>
        <fullName evidence="1">Uncharacterized protein</fullName>
    </submittedName>
</protein>
<sequence>MNRTLMDGLKRELIRRVAGALRRGDAVEAISALSYLQWIAEAERIMIRFGPQLKLWIAADDLTELSEADHPQISDAMAASLPKGD</sequence>
<accession>A0A7Y0L1T4</accession>
<dbReference type="RefSeq" id="WP_169097394.1">
    <property type="nucleotide sequence ID" value="NZ_JABBVZ010000012.1"/>
</dbReference>
<dbReference type="EMBL" id="JABBVZ010000012">
    <property type="protein sequence ID" value="NMP21732.1"/>
    <property type="molecule type" value="Genomic_DNA"/>
</dbReference>
<organism evidence="1 2">
    <name type="scientific">Sulfobacillus harzensis</name>
    <dbReference type="NCBI Taxonomy" id="2729629"/>
    <lineage>
        <taxon>Bacteria</taxon>
        <taxon>Bacillati</taxon>
        <taxon>Bacillota</taxon>
        <taxon>Clostridia</taxon>
        <taxon>Eubacteriales</taxon>
        <taxon>Clostridiales Family XVII. Incertae Sedis</taxon>
        <taxon>Sulfobacillus</taxon>
    </lineage>
</organism>
<evidence type="ECO:0000313" key="2">
    <source>
        <dbReference type="Proteomes" id="UP000533476"/>
    </source>
</evidence>